<reference evidence="1" key="1">
    <citation type="journal article" date="2014" name="Front. Microbiol.">
        <title>High frequency of phylogenetically diverse reductive dehalogenase-homologous genes in deep subseafloor sedimentary metagenomes.</title>
        <authorList>
            <person name="Kawai M."/>
            <person name="Futagami T."/>
            <person name="Toyoda A."/>
            <person name="Takaki Y."/>
            <person name="Nishi S."/>
            <person name="Hori S."/>
            <person name="Arai W."/>
            <person name="Tsubouchi T."/>
            <person name="Morono Y."/>
            <person name="Uchiyama I."/>
            <person name="Ito T."/>
            <person name="Fujiyama A."/>
            <person name="Inagaki F."/>
            <person name="Takami H."/>
        </authorList>
    </citation>
    <scope>NUCLEOTIDE SEQUENCE</scope>
    <source>
        <strain evidence="1">Expedition CK06-06</strain>
    </source>
</reference>
<dbReference type="InterPro" id="IPR013785">
    <property type="entry name" value="Aldolase_TIM"/>
</dbReference>
<dbReference type="Gene3D" id="3.20.20.70">
    <property type="entry name" value="Aldolase class I"/>
    <property type="match status" value="1"/>
</dbReference>
<organism evidence="1">
    <name type="scientific">marine sediment metagenome</name>
    <dbReference type="NCBI Taxonomy" id="412755"/>
    <lineage>
        <taxon>unclassified sequences</taxon>
        <taxon>metagenomes</taxon>
        <taxon>ecological metagenomes</taxon>
    </lineage>
</organism>
<proteinExistence type="predicted"/>
<evidence type="ECO:0000313" key="1">
    <source>
        <dbReference type="EMBL" id="GAH91480.1"/>
    </source>
</evidence>
<accession>X1KCY9</accession>
<protein>
    <recommendedName>
        <fullName evidence="2">Deoxyribose-phosphate aldolase</fullName>
    </recommendedName>
</protein>
<dbReference type="SUPFAM" id="SSF51569">
    <property type="entry name" value="Aldolase"/>
    <property type="match status" value="1"/>
</dbReference>
<gene>
    <name evidence="1" type="ORF">S03H2_72622</name>
</gene>
<name>X1KCY9_9ZZZZ</name>
<comment type="caution">
    <text evidence="1">The sequence shown here is derived from an EMBL/GenBank/DDBJ whole genome shotgun (WGS) entry which is preliminary data.</text>
</comment>
<dbReference type="EMBL" id="BARU01049222">
    <property type="protein sequence ID" value="GAH91480.1"/>
    <property type="molecule type" value="Genomic_DNA"/>
</dbReference>
<sequence length="39" mass="4092">KVKVAGGIKSAEDAKKMIENGASRLGTSAGVQIFEGWKE</sequence>
<evidence type="ECO:0008006" key="2">
    <source>
        <dbReference type="Google" id="ProtNLM"/>
    </source>
</evidence>
<dbReference type="AlphaFoldDB" id="X1KCY9"/>
<feature type="non-terminal residue" evidence="1">
    <location>
        <position position="1"/>
    </location>
</feature>